<reference evidence="1" key="1">
    <citation type="submission" date="2022-11" db="EMBL/GenBank/DDBJ databases">
        <title>beta-Carotene-producing bacterium, Jeongeuplla avenae sp. nov., alleviates the salt stress of Arabidopsis seedlings.</title>
        <authorList>
            <person name="Jiang L."/>
            <person name="Lee J."/>
        </authorList>
    </citation>
    <scope>NUCLEOTIDE SEQUENCE</scope>
    <source>
        <strain evidence="1">DY_R2A_6</strain>
    </source>
</reference>
<dbReference type="Proteomes" id="UP001163223">
    <property type="component" value="Chromosome"/>
</dbReference>
<keyword evidence="2" id="KW-1185">Reference proteome</keyword>
<proteinExistence type="predicted"/>
<keyword evidence="1" id="KW-0378">Hydrolase</keyword>
<dbReference type="EMBL" id="CP113520">
    <property type="protein sequence ID" value="WAJ26861.1"/>
    <property type="molecule type" value="Genomic_DNA"/>
</dbReference>
<evidence type="ECO:0000313" key="2">
    <source>
        <dbReference type="Proteomes" id="UP001163223"/>
    </source>
</evidence>
<name>A0ACD4NJA7_9HYPH</name>
<keyword evidence="1" id="KW-0645">Protease</keyword>
<gene>
    <name evidence="1" type="ORF">OXU80_18600</name>
</gene>
<organism evidence="1 2">
    <name type="scientific">Antarcticirhabdus aurantiaca</name>
    <dbReference type="NCBI Taxonomy" id="2606717"/>
    <lineage>
        <taxon>Bacteria</taxon>
        <taxon>Pseudomonadati</taxon>
        <taxon>Pseudomonadota</taxon>
        <taxon>Alphaproteobacteria</taxon>
        <taxon>Hyphomicrobiales</taxon>
        <taxon>Aurantimonadaceae</taxon>
        <taxon>Antarcticirhabdus</taxon>
    </lineage>
</organism>
<evidence type="ECO:0000313" key="1">
    <source>
        <dbReference type="EMBL" id="WAJ26861.1"/>
    </source>
</evidence>
<sequence>MAHRLLVGGELVLYGDVGRMWYDDDGFTATDVMEALAEFGSGDLTVRLNSGGGLAFEGITIFNLLRSHDGRITMIIDGIAASAASVIAMAGDSRIMRLGSMLMIHDPSSVTWGDAQDHRNSADRLDALATNVAGIYARISGKGLDDVRDMMRVETWMSAEQALEGSFATAVDEEAAEEMSAFAYDAYQHAPSTIPQAAYRQRPKLSANPSAPAAKPKDHDVTAHSATAAQLAATTTLTPPAMAAAAAPAAAPALVPAAQPAPAATTPPTMSVRDATMDIMSRCRSAKLSSDQTFEVVEKAAGNVEAAKDLIIIMMADRDPQPNITSANRITADGRDRFREGVTLSLMHKAGMQGGQVNEFTGYTLKELARLSLQHAGMKFDYADPLEMAGAALGMVTMLGGTHTTSDFVTVLGNVANKSMLRGYEEAEETFEIWTARGVLNDFKEVSRVDIGLFPSLKEVPEGGEYKFGTVGDRGEKIQLATYGRMFAISRQAIINDDMNVFTRIPQRMGRAARRTIGDLVYAILVDNPPMSDGKPLFHTDHGNLAATNAAPTVVSLDAARAAMAKQKDVDGLATSLNIRAKYMLVPVELEGVAKTLMAAEFDPSKTQRVPNSVRDMAQVVSDARLSGTAWHLAADPNTYDTIEVAYLNGNSQPTLEQRPGWYVDGAEFKVRIDAGVKAIGYHGLYKNAGAAPA</sequence>
<protein>
    <submittedName>
        <fullName evidence="1">Clp protease ClpP</fullName>
    </submittedName>
</protein>
<accession>A0ACD4NJA7</accession>